<dbReference type="Proteomes" id="UP000002011">
    <property type="component" value="Chromosome"/>
</dbReference>
<keyword evidence="1" id="KW-0812">Transmembrane</keyword>
<dbReference type="eggNOG" id="ENOG5033BBG">
    <property type="taxonomic scope" value="Bacteria"/>
</dbReference>
<keyword evidence="3" id="KW-1185">Reference proteome</keyword>
<protein>
    <submittedName>
        <fullName evidence="2">Uncharacterized protein</fullName>
    </submittedName>
</protein>
<dbReference type="AlphaFoldDB" id="C6VUS2"/>
<keyword evidence="1" id="KW-0472">Membrane</keyword>
<feature type="transmembrane region" description="Helical" evidence="1">
    <location>
        <begin position="46"/>
        <end position="69"/>
    </location>
</feature>
<gene>
    <name evidence="2" type="ordered locus">Dfer_1820</name>
</gene>
<dbReference type="STRING" id="471854.Dfer_1820"/>
<keyword evidence="1" id="KW-1133">Transmembrane helix</keyword>
<sequence>MMNSPEEEADKELSRKLQQRFEGFKAPVNDRVRKNVFATLDDSSRLIYWIPRAGGMLLLFVFIIGYIMFDRKGDQGMLMKSKKISTNKISRINAETAYILGNDLGNSESNKDSLLQKSKTTFTLNPKKENSSKVLAQIAGANPEVDLKETPVSEYKSGKSYFDETDYATLSSIDSIHLNTSFANLAIPLLPIASNEIRKKPGILRGVKGIFSTSVLQTFQLVNLSQSTTEKIQNFRFAPLLSSRSLSYKVTVGLEKKHSRILLNYTYLRSWNEYEIGTNQVVASNIGGHQYQMHRIGKKHVEDDRSHLLGIGIQQKITMPKQILKGYSLNVGAEYTLVMPDRQSLVWGNVGFYRQIYQSPGVQLEIGPYGEYSFIQREVARQTWKYRPYQVGISLQVKLK</sequence>
<organism evidence="2 3">
    <name type="scientific">Dyadobacter fermentans (strain ATCC 700827 / DSM 18053 / CIP 107007 / KCTC 52180 / NS114)</name>
    <dbReference type="NCBI Taxonomy" id="471854"/>
    <lineage>
        <taxon>Bacteria</taxon>
        <taxon>Pseudomonadati</taxon>
        <taxon>Bacteroidota</taxon>
        <taxon>Cytophagia</taxon>
        <taxon>Cytophagales</taxon>
        <taxon>Spirosomataceae</taxon>
        <taxon>Dyadobacter</taxon>
    </lineage>
</organism>
<evidence type="ECO:0000313" key="3">
    <source>
        <dbReference type="Proteomes" id="UP000002011"/>
    </source>
</evidence>
<reference evidence="2 3" key="1">
    <citation type="journal article" date="2009" name="Stand. Genomic Sci.">
        <title>Complete genome sequence of Dyadobacter fermentans type strain (NS114).</title>
        <authorList>
            <person name="Lang E."/>
            <person name="Lapidus A."/>
            <person name="Chertkov O."/>
            <person name="Brettin T."/>
            <person name="Detter J.C."/>
            <person name="Han C."/>
            <person name="Copeland A."/>
            <person name="Glavina Del Rio T."/>
            <person name="Nolan M."/>
            <person name="Chen F."/>
            <person name="Lucas S."/>
            <person name="Tice H."/>
            <person name="Cheng J.F."/>
            <person name="Land M."/>
            <person name="Hauser L."/>
            <person name="Chang Y.J."/>
            <person name="Jeffries C.D."/>
            <person name="Kopitz M."/>
            <person name="Bruce D."/>
            <person name="Goodwin L."/>
            <person name="Pitluck S."/>
            <person name="Ovchinnikova G."/>
            <person name="Pati A."/>
            <person name="Ivanova N."/>
            <person name="Mavrommatis K."/>
            <person name="Chen A."/>
            <person name="Palaniappan K."/>
            <person name="Chain P."/>
            <person name="Bristow J."/>
            <person name="Eisen J.A."/>
            <person name="Markowitz V."/>
            <person name="Hugenholtz P."/>
            <person name="Goker M."/>
            <person name="Rohde M."/>
            <person name="Kyrpides N.C."/>
            <person name="Klenk H.P."/>
        </authorList>
    </citation>
    <scope>NUCLEOTIDE SEQUENCE [LARGE SCALE GENOMIC DNA]</scope>
    <source>
        <strain evidence="3">ATCC 700827 / DSM 18053 / CIP 107007 / KCTC 52180 / NS114</strain>
    </source>
</reference>
<dbReference type="OrthoDB" id="942039at2"/>
<dbReference type="RefSeq" id="WP_015811313.1">
    <property type="nucleotide sequence ID" value="NC_013037.1"/>
</dbReference>
<dbReference type="KEGG" id="dfe:Dfer_1820"/>
<proteinExistence type="predicted"/>
<evidence type="ECO:0000313" key="2">
    <source>
        <dbReference type="EMBL" id="ACT93059.1"/>
    </source>
</evidence>
<dbReference type="EMBL" id="CP001619">
    <property type="protein sequence ID" value="ACT93059.1"/>
    <property type="molecule type" value="Genomic_DNA"/>
</dbReference>
<dbReference type="HOGENOM" id="CLU_688369_0_0_10"/>
<accession>C6VUS2</accession>
<name>C6VUS2_DYAFD</name>
<evidence type="ECO:0000256" key="1">
    <source>
        <dbReference type="SAM" id="Phobius"/>
    </source>
</evidence>